<keyword evidence="3" id="KW-0449">Lipoprotein</keyword>
<dbReference type="GO" id="GO:0120010">
    <property type="term" value="P:intermembrane phospholipid transfer"/>
    <property type="evidence" value="ECO:0007669"/>
    <property type="project" value="TreeGrafter"/>
</dbReference>
<keyword evidence="2" id="KW-0732">Signal</keyword>
<keyword evidence="4" id="KW-1185">Reference proteome</keyword>
<proteinExistence type="inferred from homology"/>
<dbReference type="PANTHER" id="PTHR30035">
    <property type="entry name" value="LIPOPROTEIN VACJ-RELATED"/>
    <property type="match status" value="1"/>
</dbReference>
<reference evidence="3 4" key="1">
    <citation type="submission" date="2020-05" db="EMBL/GenBank/DDBJ databases">
        <title>Complete genome of Desulfobulbus oligotrophicus.</title>
        <authorList>
            <person name="Podar M."/>
        </authorList>
    </citation>
    <scope>NUCLEOTIDE SEQUENCE [LARGE SCALE GENOMIC DNA]</scope>
    <source>
        <strain evidence="3 4">Prop6</strain>
    </source>
</reference>
<evidence type="ECO:0000313" key="4">
    <source>
        <dbReference type="Proteomes" id="UP000596092"/>
    </source>
</evidence>
<evidence type="ECO:0000313" key="3">
    <source>
        <dbReference type="EMBL" id="QQG66538.1"/>
    </source>
</evidence>
<evidence type="ECO:0000256" key="1">
    <source>
        <dbReference type="ARBA" id="ARBA00010634"/>
    </source>
</evidence>
<dbReference type="EMBL" id="CP054140">
    <property type="protein sequence ID" value="QQG66538.1"/>
    <property type="molecule type" value="Genomic_DNA"/>
</dbReference>
<dbReference type="RefSeq" id="WP_199262818.1">
    <property type="nucleotide sequence ID" value="NZ_CP054140.1"/>
</dbReference>
<dbReference type="InterPro" id="IPR007428">
    <property type="entry name" value="MlaA"/>
</dbReference>
<protein>
    <submittedName>
        <fullName evidence="3">VacJ family lipoprotein</fullName>
    </submittedName>
</protein>
<gene>
    <name evidence="3" type="ORF">HP555_12000</name>
</gene>
<dbReference type="PRINTS" id="PR01805">
    <property type="entry name" value="VACJLIPOPROT"/>
</dbReference>
<dbReference type="GO" id="GO:0016020">
    <property type="term" value="C:membrane"/>
    <property type="evidence" value="ECO:0007669"/>
    <property type="project" value="InterPro"/>
</dbReference>
<name>A0A7T5VER1_9BACT</name>
<dbReference type="Proteomes" id="UP000596092">
    <property type="component" value="Chromosome"/>
</dbReference>
<organism evidence="3 4">
    <name type="scientific">Desulfobulbus oligotrophicus</name>
    <dbReference type="NCBI Taxonomy" id="1909699"/>
    <lineage>
        <taxon>Bacteria</taxon>
        <taxon>Pseudomonadati</taxon>
        <taxon>Thermodesulfobacteriota</taxon>
        <taxon>Desulfobulbia</taxon>
        <taxon>Desulfobulbales</taxon>
        <taxon>Desulfobulbaceae</taxon>
        <taxon>Desulfobulbus</taxon>
    </lineage>
</organism>
<dbReference type="AlphaFoldDB" id="A0A7T5VER1"/>
<sequence length="217" mass="24137">MDYLDDESYEPSSVSDPLEPVNRFFFNVNDKVYVWVLEPVSTGYSKVLPSDIRQCVSNFFYNLGEPVRAVNCLLQGRVHDAGRTLGRFVINSICGVFGLADPAAHEFKMSPVYASLGETFSVWGVGDGFYLVVPLLGPSTLRDLTGTVGDGFAMTTHTPWNDDVLTTAAAHGVRSVNYTSLHLGEYEDAKSLSFDPYIAFRNGYFQIRAKQFDHTHQ</sequence>
<comment type="similarity">
    <text evidence="1">Belongs to the MlaA family.</text>
</comment>
<dbReference type="PANTHER" id="PTHR30035:SF3">
    <property type="entry name" value="INTERMEMBRANE PHOSPHOLIPID TRANSPORT SYSTEM LIPOPROTEIN MLAA"/>
    <property type="match status" value="1"/>
</dbReference>
<dbReference type="KEGG" id="dog:HP555_12000"/>
<evidence type="ECO:0000256" key="2">
    <source>
        <dbReference type="ARBA" id="ARBA00022729"/>
    </source>
</evidence>
<accession>A0A7T5VER1</accession>
<dbReference type="Pfam" id="PF04333">
    <property type="entry name" value="MlaA"/>
    <property type="match status" value="1"/>
</dbReference>